<dbReference type="EMBL" id="FOZM01000001">
    <property type="protein sequence ID" value="SFS02891.1"/>
    <property type="molecule type" value="Genomic_DNA"/>
</dbReference>
<dbReference type="STRING" id="1123755.SAMN05444714_0548"/>
<keyword evidence="3" id="KW-1185">Reference proteome</keyword>
<evidence type="ECO:0000313" key="2">
    <source>
        <dbReference type="EMBL" id="SFS02891.1"/>
    </source>
</evidence>
<evidence type="ECO:0000259" key="1">
    <source>
        <dbReference type="Pfam" id="PF06568"/>
    </source>
</evidence>
<gene>
    <name evidence="2" type="ORF">SAMN05444714_0548</name>
</gene>
<protein>
    <submittedName>
        <fullName evidence="2">Uncharacterized conserved protein YjiS, DUF1127 family</fullName>
    </submittedName>
</protein>
<feature type="domain" description="YjiS-like" evidence="1">
    <location>
        <begin position="31"/>
        <end position="53"/>
    </location>
</feature>
<dbReference type="Proteomes" id="UP000198926">
    <property type="component" value="Unassembled WGS sequence"/>
</dbReference>
<accession>A0A1I6LHF4</accession>
<name>A0A1I6LHF4_9RHOB</name>
<proteinExistence type="predicted"/>
<dbReference type="Pfam" id="PF06568">
    <property type="entry name" value="YjiS-like"/>
    <property type="match status" value="1"/>
</dbReference>
<sequence>MSISVYHATQKSTASGISRLLPGAIIKMFALARQRRALDELPDHLLEDIGKTRVEAAKEAARAPWDVPAYWRG</sequence>
<dbReference type="AlphaFoldDB" id="A0A1I6LHF4"/>
<dbReference type="InterPro" id="IPR009506">
    <property type="entry name" value="YjiS-like"/>
</dbReference>
<evidence type="ECO:0000313" key="3">
    <source>
        <dbReference type="Proteomes" id="UP000198926"/>
    </source>
</evidence>
<dbReference type="RefSeq" id="WP_090203663.1">
    <property type="nucleotide sequence ID" value="NZ_FOZM01000001.1"/>
</dbReference>
<organism evidence="2 3">
    <name type="scientific">Yoonia litorea</name>
    <dbReference type="NCBI Taxonomy" id="1123755"/>
    <lineage>
        <taxon>Bacteria</taxon>
        <taxon>Pseudomonadati</taxon>
        <taxon>Pseudomonadota</taxon>
        <taxon>Alphaproteobacteria</taxon>
        <taxon>Rhodobacterales</taxon>
        <taxon>Paracoccaceae</taxon>
        <taxon>Yoonia</taxon>
    </lineage>
</organism>
<dbReference type="OrthoDB" id="8096613at2"/>
<reference evidence="2 3" key="1">
    <citation type="submission" date="2016-10" db="EMBL/GenBank/DDBJ databases">
        <authorList>
            <person name="de Groot N.N."/>
        </authorList>
    </citation>
    <scope>NUCLEOTIDE SEQUENCE [LARGE SCALE GENOMIC DNA]</scope>
    <source>
        <strain evidence="2 3">DSM 29433</strain>
    </source>
</reference>